<evidence type="ECO:0008006" key="4">
    <source>
        <dbReference type="Google" id="ProtNLM"/>
    </source>
</evidence>
<dbReference type="InterPro" id="IPR039933">
    <property type="entry name" value="XRI1"/>
</dbReference>
<proteinExistence type="predicted"/>
<evidence type="ECO:0000313" key="3">
    <source>
        <dbReference type="Proteomes" id="UP001159364"/>
    </source>
</evidence>
<dbReference type="GO" id="GO:0007143">
    <property type="term" value="P:female meiotic nuclear division"/>
    <property type="evidence" value="ECO:0007669"/>
    <property type="project" value="InterPro"/>
</dbReference>
<keyword evidence="3" id="KW-1185">Reference proteome</keyword>
<name>A0AAV8SBJ1_9ROSI</name>
<dbReference type="Proteomes" id="UP001159364">
    <property type="component" value="Linkage Group LG12"/>
</dbReference>
<gene>
    <name evidence="2" type="ORF">K2173_026194</name>
</gene>
<dbReference type="GO" id="GO:0007140">
    <property type="term" value="P:male meiotic nuclear division"/>
    <property type="evidence" value="ECO:0007669"/>
    <property type="project" value="InterPro"/>
</dbReference>
<dbReference type="EMBL" id="JAIWQS010000012">
    <property type="protein sequence ID" value="KAJ8749545.1"/>
    <property type="molecule type" value="Genomic_DNA"/>
</dbReference>
<reference evidence="2 3" key="1">
    <citation type="submission" date="2021-09" db="EMBL/GenBank/DDBJ databases">
        <title>Genomic insights and catalytic innovation underlie evolution of tropane alkaloids biosynthesis.</title>
        <authorList>
            <person name="Wang Y.-J."/>
            <person name="Tian T."/>
            <person name="Huang J.-P."/>
            <person name="Huang S.-X."/>
        </authorList>
    </citation>
    <scope>NUCLEOTIDE SEQUENCE [LARGE SCALE GENOMIC DNA]</scope>
    <source>
        <strain evidence="2">KIB-2018</strain>
        <tissue evidence="2">Leaf</tissue>
    </source>
</reference>
<dbReference type="PANTHER" id="PTHR33385">
    <property type="entry name" value="PROTEIN XRI1"/>
    <property type="match status" value="1"/>
</dbReference>
<organism evidence="2 3">
    <name type="scientific">Erythroxylum novogranatense</name>
    <dbReference type="NCBI Taxonomy" id="1862640"/>
    <lineage>
        <taxon>Eukaryota</taxon>
        <taxon>Viridiplantae</taxon>
        <taxon>Streptophyta</taxon>
        <taxon>Embryophyta</taxon>
        <taxon>Tracheophyta</taxon>
        <taxon>Spermatophyta</taxon>
        <taxon>Magnoliopsida</taxon>
        <taxon>eudicotyledons</taxon>
        <taxon>Gunneridae</taxon>
        <taxon>Pentapetalae</taxon>
        <taxon>rosids</taxon>
        <taxon>fabids</taxon>
        <taxon>Malpighiales</taxon>
        <taxon>Erythroxylaceae</taxon>
        <taxon>Erythroxylum</taxon>
    </lineage>
</organism>
<comment type="caution">
    <text evidence="2">The sequence shown here is derived from an EMBL/GenBank/DDBJ whole genome shotgun (WGS) entry which is preliminary data.</text>
</comment>
<evidence type="ECO:0000256" key="1">
    <source>
        <dbReference type="SAM" id="MobiDB-lite"/>
    </source>
</evidence>
<dbReference type="PANTHER" id="PTHR33385:SF4">
    <property type="entry name" value="PROTEIN XRI1"/>
    <property type="match status" value="1"/>
</dbReference>
<dbReference type="AlphaFoldDB" id="A0AAV8SBJ1"/>
<accession>A0AAV8SBJ1</accession>
<protein>
    <recommendedName>
        <fullName evidence="4">X-ray induced transcript 1</fullName>
    </recommendedName>
</protein>
<evidence type="ECO:0000313" key="2">
    <source>
        <dbReference type="EMBL" id="KAJ8749545.1"/>
    </source>
</evidence>
<sequence length="291" mass="32444">MDDSECWTWQRNGYNLQKDCDFDASESLWNQVTLNEEDFSCMFDETTPVKACGDLAYHDSMNKGADEPRETSSQLKRRRMLHFDTQETDSILCNEDIKSTFMKTSKECLVDEILPQESPCTPGFPDVSAGSYEGLDQSPEGWLIGCFNETNMHLSPSDTNFPEASDIQIDISEFCNDPPELEANVVQKPVTRTPQNIIFKGKKSLLQTPTKLASSVVYPFAIIKPCGMQGDVTLKDINQRIRTPSPSKSKRNDEDPASYPTSAFSGKPVVGKTKIRTEGGKGSITILRTKG</sequence>
<feature type="region of interest" description="Disordered" evidence="1">
    <location>
        <begin position="241"/>
        <end position="291"/>
    </location>
</feature>